<keyword evidence="6" id="KW-0732">Signal</keyword>
<evidence type="ECO:0000256" key="1">
    <source>
        <dbReference type="ARBA" id="ARBA00004613"/>
    </source>
</evidence>
<comment type="subcellular location">
    <subcellularLocation>
        <location evidence="1">Secreted</location>
    </subcellularLocation>
</comment>
<dbReference type="InterPro" id="IPR036574">
    <property type="entry name" value="Scorpion_toxin-like_sf"/>
</dbReference>
<feature type="chain" id="PRO_5002880353" evidence="6">
    <location>
        <begin position="19"/>
        <end position="57"/>
    </location>
</feature>
<dbReference type="GO" id="GO:0099106">
    <property type="term" value="F:ion channel regulator activity"/>
    <property type="evidence" value="ECO:0007669"/>
    <property type="project" value="UniProtKB-KW"/>
</dbReference>
<dbReference type="GO" id="GO:0005576">
    <property type="term" value="C:extracellular region"/>
    <property type="evidence" value="ECO:0007669"/>
    <property type="project" value="UniProtKB-SubCell"/>
</dbReference>
<dbReference type="InterPro" id="IPR007958">
    <property type="entry name" value="Scorpion_toxinS_Cl_inh"/>
</dbReference>
<protein>
    <submittedName>
        <fullName evidence="7">Putative chloride channel toxin Tx16</fullName>
    </submittedName>
</protein>
<organism evidence="7">
    <name type="scientific">Buthus israelis</name>
    <name type="common">Israeli scorpion</name>
    <name type="synonym">Buthus occitanus israelis</name>
    <dbReference type="NCBI Taxonomy" id="2899555"/>
    <lineage>
        <taxon>Eukaryota</taxon>
        <taxon>Metazoa</taxon>
        <taxon>Ecdysozoa</taxon>
        <taxon>Arthropoda</taxon>
        <taxon>Chelicerata</taxon>
        <taxon>Arachnida</taxon>
        <taxon>Scorpiones</taxon>
        <taxon>Buthida</taxon>
        <taxon>Buthoidea</taxon>
        <taxon>Buthidae</taxon>
        <taxon>Buthus</taxon>
    </lineage>
</organism>
<dbReference type="PROSITE" id="PS51200">
    <property type="entry name" value="SHORT_SCORPION_CHLORIDE"/>
    <property type="match status" value="1"/>
</dbReference>
<accession>B8XH23</accession>
<dbReference type="AlphaFoldDB" id="B8XH23"/>
<evidence type="ECO:0000256" key="3">
    <source>
        <dbReference type="ARBA" id="ARBA00022656"/>
    </source>
</evidence>
<evidence type="ECO:0000256" key="4">
    <source>
        <dbReference type="ARBA" id="ARBA00022872"/>
    </source>
</evidence>
<name>B8XH23_BUTIS</name>
<proteinExistence type="evidence at transcript level"/>
<dbReference type="SUPFAM" id="SSF57095">
    <property type="entry name" value="Scorpion toxin-like"/>
    <property type="match status" value="1"/>
</dbReference>
<evidence type="ECO:0000313" key="7">
    <source>
        <dbReference type="EMBL" id="ACJ23132.1"/>
    </source>
</evidence>
<evidence type="ECO:0000256" key="5">
    <source>
        <dbReference type="ARBA" id="ARBA00023157"/>
    </source>
</evidence>
<evidence type="ECO:0000256" key="6">
    <source>
        <dbReference type="SAM" id="SignalP"/>
    </source>
</evidence>
<evidence type="ECO:0000256" key="2">
    <source>
        <dbReference type="ARBA" id="ARBA00022525"/>
    </source>
</evidence>
<keyword evidence="5" id="KW-1015">Disulfide bond</keyword>
<reference evidence="7" key="1">
    <citation type="submission" date="2008-10" db="EMBL/GenBank/DDBJ databases">
        <title>Buthus occitanus israelis scorpion toxin.</title>
        <authorList>
            <person name="Zilberberg N."/>
            <person name="Kozminsky-Atias A."/>
        </authorList>
    </citation>
    <scope>NUCLEOTIDE SEQUENCE</scope>
</reference>
<keyword evidence="4" id="KW-0872">Ion channel impairing toxin</keyword>
<dbReference type="GO" id="GO:0090729">
    <property type="term" value="F:toxin activity"/>
    <property type="evidence" value="ECO:0007669"/>
    <property type="project" value="UniProtKB-KW"/>
</dbReference>
<keyword evidence="3" id="KW-0800">Toxin</keyword>
<sequence length="57" mass="5876">MVFVAVFLTVMIATHTEAACAPCLPGDFLRDKKCKACCGGNGKCMGISCRCSGGSKS</sequence>
<dbReference type="EMBL" id="FJ360812">
    <property type="protein sequence ID" value="ACJ23132.1"/>
    <property type="molecule type" value="mRNA"/>
</dbReference>
<keyword evidence="2" id="KW-0964">Secreted</keyword>
<feature type="signal peptide" evidence="6">
    <location>
        <begin position="1"/>
        <end position="18"/>
    </location>
</feature>